<organism evidence="4 5">
    <name type="scientific">Gossypium raimondii</name>
    <name type="common">Peruvian cotton</name>
    <name type="synonym">Gossypium klotzschianum subsp. raimondii</name>
    <dbReference type="NCBI Taxonomy" id="29730"/>
    <lineage>
        <taxon>Eukaryota</taxon>
        <taxon>Viridiplantae</taxon>
        <taxon>Streptophyta</taxon>
        <taxon>Embryophyta</taxon>
        <taxon>Tracheophyta</taxon>
        <taxon>Spermatophyta</taxon>
        <taxon>Magnoliopsida</taxon>
        <taxon>eudicotyledons</taxon>
        <taxon>Gunneridae</taxon>
        <taxon>Pentapetalae</taxon>
        <taxon>rosids</taxon>
        <taxon>malvids</taxon>
        <taxon>Malvales</taxon>
        <taxon>Malvaceae</taxon>
        <taxon>Malvoideae</taxon>
        <taxon>Gossypium</taxon>
    </lineage>
</organism>
<dbReference type="PANTHER" id="PTHR48025:SF1">
    <property type="entry name" value="RRM DOMAIN-CONTAINING PROTEIN"/>
    <property type="match status" value="1"/>
</dbReference>
<dbReference type="OMA" id="NKAINRM"/>
<dbReference type="SMART" id="SM00360">
    <property type="entry name" value="RRM"/>
    <property type="match status" value="1"/>
</dbReference>
<feature type="domain" description="RRM" evidence="3">
    <location>
        <begin position="11"/>
        <end position="87"/>
    </location>
</feature>
<dbReference type="GO" id="GO:0005634">
    <property type="term" value="C:nucleus"/>
    <property type="evidence" value="ECO:0007669"/>
    <property type="project" value="TreeGrafter"/>
</dbReference>
<keyword evidence="5" id="KW-1185">Reference proteome</keyword>
<accession>A0A0D2R8X4</accession>
<reference evidence="4 5" key="1">
    <citation type="journal article" date="2012" name="Nature">
        <title>Repeated polyploidization of Gossypium genomes and the evolution of spinnable cotton fibres.</title>
        <authorList>
            <person name="Paterson A.H."/>
            <person name="Wendel J.F."/>
            <person name="Gundlach H."/>
            <person name="Guo H."/>
            <person name="Jenkins J."/>
            <person name="Jin D."/>
            <person name="Llewellyn D."/>
            <person name="Showmaker K.C."/>
            <person name="Shu S."/>
            <person name="Udall J."/>
            <person name="Yoo M.J."/>
            <person name="Byers R."/>
            <person name="Chen W."/>
            <person name="Doron-Faigenboim A."/>
            <person name="Duke M.V."/>
            <person name="Gong L."/>
            <person name="Grimwood J."/>
            <person name="Grover C."/>
            <person name="Grupp K."/>
            <person name="Hu G."/>
            <person name="Lee T.H."/>
            <person name="Li J."/>
            <person name="Lin L."/>
            <person name="Liu T."/>
            <person name="Marler B.S."/>
            <person name="Page J.T."/>
            <person name="Roberts A.W."/>
            <person name="Romanel E."/>
            <person name="Sanders W.S."/>
            <person name="Szadkowski E."/>
            <person name="Tan X."/>
            <person name="Tang H."/>
            <person name="Xu C."/>
            <person name="Wang J."/>
            <person name="Wang Z."/>
            <person name="Zhang D."/>
            <person name="Zhang L."/>
            <person name="Ashrafi H."/>
            <person name="Bedon F."/>
            <person name="Bowers J.E."/>
            <person name="Brubaker C.L."/>
            <person name="Chee P.W."/>
            <person name="Das S."/>
            <person name="Gingle A.R."/>
            <person name="Haigler C.H."/>
            <person name="Harker D."/>
            <person name="Hoffmann L.V."/>
            <person name="Hovav R."/>
            <person name="Jones D.C."/>
            <person name="Lemke C."/>
            <person name="Mansoor S."/>
            <person name="ur Rahman M."/>
            <person name="Rainville L.N."/>
            <person name="Rambani A."/>
            <person name="Reddy U.K."/>
            <person name="Rong J.K."/>
            <person name="Saranga Y."/>
            <person name="Scheffler B.E."/>
            <person name="Scheffler J.A."/>
            <person name="Stelly D.M."/>
            <person name="Triplett B.A."/>
            <person name="Van Deynze A."/>
            <person name="Vaslin M.F."/>
            <person name="Waghmare V.N."/>
            <person name="Walford S.A."/>
            <person name="Wright R.J."/>
            <person name="Zaki E.A."/>
            <person name="Zhang T."/>
            <person name="Dennis E.S."/>
            <person name="Mayer K.F."/>
            <person name="Peterson D.G."/>
            <person name="Rokhsar D.S."/>
            <person name="Wang X."/>
            <person name="Schmutz J."/>
        </authorList>
    </citation>
    <scope>NUCLEOTIDE SEQUENCE [LARGE SCALE GENOMIC DNA]</scope>
</reference>
<dbReference type="GO" id="GO:0003729">
    <property type="term" value="F:mRNA binding"/>
    <property type="evidence" value="ECO:0007669"/>
    <property type="project" value="TreeGrafter"/>
</dbReference>
<dbReference type="InterPro" id="IPR012677">
    <property type="entry name" value="Nucleotide-bd_a/b_plait_sf"/>
</dbReference>
<gene>
    <name evidence="4" type="ORF">B456_008G040300</name>
</gene>
<dbReference type="Proteomes" id="UP000032304">
    <property type="component" value="Chromosome 8"/>
</dbReference>
<dbReference type="AlphaFoldDB" id="A0A0D2R8X4"/>
<proteinExistence type="predicted"/>
<evidence type="ECO:0000259" key="3">
    <source>
        <dbReference type="PROSITE" id="PS50102"/>
    </source>
</evidence>
<evidence type="ECO:0000313" key="5">
    <source>
        <dbReference type="Proteomes" id="UP000032304"/>
    </source>
</evidence>
<dbReference type="Gramene" id="KJB47753">
    <property type="protein sequence ID" value="KJB47753"/>
    <property type="gene ID" value="B456_008G040300"/>
</dbReference>
<keyword evidence="1 2" id="KW-0694">RNA-binding</keyword>
<evidence type="ECO:0000313" key="4">
    <source>
        <dbReference type="EMBL" id="KJB47753.1"/>
    </source>
</evidence>
<dbReference type="InterPro" id="IPR000504">
    <property type="entry name" value="RRM_dom"/>
</dbReference>
<dbReference type="EMBL" id="CM001747">
    <property type="protein sequence ID" value="KJB47753.1"/>
    <property type="molecule type" value="Genomic_DNA"/>
</dbReference>
<dbReference type="PROSITE" id="PS50102">
    <property type="entry name" value="RRM"/>
    <property type="match status" value="1"/>
</dbReference>
<dbReference type="Gene3D" id="3.30.70.330">
    <property type="match status" value="1"/>
</dbReference>
<dbReference type="Pfam" id="PF00076">
    <property type="entry name" value="RRM_1"/>
    <property type="match status" value="1"/>
</dbReference>
<dbReference type="SUPFAM" id="SSF54928">
    <property type="entry name" value="RNA-binding domain, RBD"/>
    <property type="match status" value="1"/>
</dbReference>
<evidence type="ECO:0000256" key="2">
    <source>
        <dbReference type="PROSITE-ProRule" id="PRU00176"/>
    </source>
</evidence>
<sequence length="87" mass="10255">MKGIRAKDEYVSVFVNNLPEGMQWRWLKQLFEYHGKVIDVFILNKRNIRGKRFGFVRYANINDANKAINRMGILASKVAYRCQFGKI</sequence>
<dbReference type="STRING" id="29730.A0A0D2R8X4"/>
<dbReference type="CDD" id="cd00590">
    <property type="entry name" value="RRM_SF"/>
    <property type="match status" value="1"/>
</dbReference>
<dbReference type="PANTHER" id="PTHR48025">
    <property type="entry name" value="OS02G0815200 PROTEIN"/>
    <property type="match status" value="1"/>
</dbReference>
<evidence type="ECO:0000256" key="1">
    <source>
        <dbReference type="ARBA" id="ARBA00022884"/>
    </source>
</evidence>
<dbReference type="InterPro" id="IPR050502">
    <property type="entry name" value="Euk_RNA-bind_prot"/>
</dbReference>
<protein>
    <recommendedName>
        <fullName evidence="3">RRM domain-containing protein</fullName>
    </recommendedName>
</protein>
<name>A0A0D2R8X4_GOSRA</name>
<dbReference type="InterPro" id="IPR035979">
    <property type="entry name" value="RBD_domain_sf"/>
</dbReference>